<name>A0ABN6LYX2_9BACT</name>
<dbReference type="RefSeq" id="WP_284152965.1">
    <property type="nucleotide sequence ID" value="NZ_AP025516.1"/>
</dbReference>
<evidence type="ECO:0000313" key="2">
    <source>
        <dbReference type="EMBL" id="BDD85837.1"/>
    </source>
</evidence>
<dbReference type="InterPro" id="IPR036412">
    <property type="entry name" value="HAD-like_sf"/>
</dbReference>
<dbReference type="InterPro" id="IPR052419">
    <property type="entry name" value="5_3-deoxyribonucleotidase-like"/>
</dbReference>
<proteinExistence type="inferred from homology"/>
<dbReference type="Gene3D" id="3.40.50.1000">
    <property type="entry name" value="HAD superfamily/HAD-like"/>
    <property type="match status" value="1"/>
</dbReference>
<dbReference type="Pfam" id="PF06941">
    <property type="entry name" value="NT5C"/>
    <property type="match status" value="1"/>
</dbReference>
<accession>A0ABN6LYX2</accession>
<gene>
    <name evidence="2" type="ORF">DPPLL_02020</name>
</gene>
<evidence type="ECO:0008006" key="4">
    <source>
        <dbReference type="Google" id="ProtNLM"/>
    </source>
</evidence>
<dbReference type="InterPro" id="IPR010708">
    <property type="entry name" value="5'(3')-deoxyribonucleotidase"/>
</dbReference>
<dbReference type="PANTHER" id="PTHR35134:SF2">
    <property type="entry name" value="NUCLEOTIDASE YQFW-RELATED"/>
    <property type="match status" value="1"/>
</dbReference>
<dbReference type="SUPFAM" id="SSF56784">
    <property type="entry name" value="HAD-like"/>
    <property type="match status" value="1"/>
</dbReference>
<dbReference type="InterPro" id="IPR023214">
    <property type="entry name" value="HAD_sf"/>
</dbReference>
<sequence>MSKPPSSSETVGQWPGLSTQAPLDPHRVGFDFDGVIADVAEAFLRIACRDYDYCSITIEDITSFELERCLPMDKKVVEAIFSTILHDSVGNDLRPLPGAIETLNHLGERSPITVITARPVLQPVRDWFAAHCPGRIARRIELIATGDHDNKESFIRKCGLRHFIDDRASTCRQLAAAGLEPIVYSQPWNSRQHDLPAVVNWQEIAWLFDLPDPL</sequence>
<evidence type="ECO:0000256" key="1">
    <source>
        <dbReference type="ARBA" id="ARBA00009589"/>
    </source>
</evidence>
<dbReference type="Proteomes" id="UP000830055">
    <property type="component" value="Chromosome"/>
</dbReference>
<comment type="similarity">
    <text evidence="1">Belongs to the 5'(3')-deoxyribonucleotidase family.</text>
</comment>
<dbReference type="PANTHER" id="PTHR35134">
    <property type="entry name" value="NUCLEOTIDASE YQFW-RELATED"/>
    <property type="match status" value="1"/>
</dbReference>
<protein>
    <recommendedName>
        <fullName evidence="4">Haloacid dehalogenase</fullName>
    </recommendedName>
</protein>
<evidence type="ECO:0000313" key="3">
    <source>
        <dbReference type="Proteomes" id="UP000830055"/>
    </source>
</evidence>
<keyword evidence="3" id="KW-1185">Reference proteome</keyword>
<reference evidence="2 3" key="1">
    <citation type="submission" date="2022-01" db="EMBL/GenBank/DDBJ databases">
        <title>Desulfofustis limnae sp. nov., a novel mesophilic sulfate-reducing bacterium isolated from marsh soil.</title>
        <authorList>
            <person name="Watanabe M."/>
            <person name="Takahashi A."/>
            <person name="Kojima H."/>
            <person name="Fukui M."/>
        </authorList>
    </citation>
    <scope>NUCLEOTIDE SEQUENCE [LARGE SCALE GENOMIC DNA]</scope>
    <source>
        <strain evidence="2 3">PPLL</strain>
    </source>
</reference>
<dbReference type="EMBL" id="AP025516">
    <property type="protein sequence ID" value="BDD85837.1"/>
    <property type="molecule type" value="Genomic_DNA"/>
</dbReference>
<organism evidence="2 3">
    <name type="scientific">Desulfofustis limnaeus</name>
    <dbReference type="NCBI Taxonomy" id="2740163"/>
    <lineage>
        <taxon>Bacteria</taxon>
        <taxon>Pseudomonadati</taxon>
        <taxon>Thermodesulfobacteriota</taxon>
        <taxon>Desulfobulbia</taxon>
        <taxon>Desulfobulbales</taxon>
        <taxon>Desulfocapsaceae</taxon>
        <taxon>Desulfofustis</taxon>
    </lineage>
</organism>